<keyword evidence="2" id="KW-1185">Reference proteome</keyword>
<reference evidence="1 2" key="1">
    <citation type="submission" date="2020-04" db="EMBL/GenBank/DDBJ databases">
        <title>Flammeovirga sp. SR4, a novel species isolated from seawater.</title>
        <authorList>
            <person name="Wang X."/>
        </authorList>
    </citation>
    <scope>NUCLEOTIDE SEQUENCE [LARGE SCALE GENOMIC DNA]</scope>
    <source>
        <strain evidence="1 2">ATCC 23126</strain>
    </source>
</reference>
<gene>
    <name evidence="1" type="ORF">HHU12_27540</name>
</gene>
<dbReference type="GO" id="GO:0006281">
    <property type="term" value="P:DNA repair"/>
    <property type="evidence" value="ECO:0007669"/>
    <property type="project" value="TreeGrafter"/>
</dbReference>
<dbReference type="Gene3D" id="3.40.50.300">
    <property type="entry name" value="P-loop containing nucleotide triphosphate hydrolases"/>
    <property type="match status" value="1"/>
</dbReference>
<dbReference type="InterPro" id="IPR027417">
    <property type="entry name" value="P-loop_NTPase"/>
</dbReference>
<evidence type="ECO:0000313" key="1">
    <source>
        <dbReference type="EMBL" id="NME71750.1"/>
    </source>
</evidence>
<dbReference type="GO" id="GO:0046404">
    <property type="term" value="F:ATP-dependent polydeoxyribonucleotide 5'-hydroxyl-kinase activity"/>
    <property type="evidence" value="ECO:0007669"/>
    <property type="project" value="TreeGrafter"/>
</dbReference>
<dbReference type="PANTHER" id="PTHR12083">
    <property type="entry name" value="BIFUNCTIONAL POLYNUCLEOTIDE PHOSPHATASE/KINASE"/>
    <property type="match status" value="1"/>
</dbReference>
<organism evidence="1 2">
    <name type="scientific">Flammeovirga aprica JL-4</name>
    <dbReference type="NCBI Taxonomy" id="694437"/>
    <lineage>
        <taxon>Bacteria</taxon>
        <taxon>Pseudomonadati</taxon>
        <taxon>Bacteroidota</taxon>
        <taxon>Cytophagia</taxon>
        <taxon>Cytophagales</taxon>
        <taxon>Flammeovirgaceae</taxon>
        <taxon>Flammeovirga</taxon>
    </lineage>
</organism>
<name>A0A7X9RZV3_9BACT</name>
<dbReference type="PANTHER" id="PTHR12083:SF9">
    <property type="entry name" value="BIFUNCTIONAL POLYNUCLEOTIDE PHOSPHATASE_KINASE"/>
    <property type="match status" value="1"/>
</dbReference>
<comment type="caution">
    <text evidence="1">The sequence shown here is derived from an EMBL/GenBank/DDBJ whole genome shotgun (WGS) entry which is preliminary data.</text>
</comment>
<dbReference type="SUPFAM" id="SSF52540">
    <property type="entry name" value="P-loop containing nucleoside triphosphate hydrolases"/>
    <property type="match status" value="1"/>
</dbReference>
<dbReference type="GO" id="GO:0046403">
    <property type="term" value="F:polynucleotide 3'-phosphatase activity"/>
    <property type="evidence" value="ECO:0007669"/>
    <property type="project" value="TreeGrafter"/>
</dbReference>
<sequence>MQAIIFTGIQASGKSTFYKNHFFNTHVRISMDLLNTRNKEKQFLETCFNTNAKFVVDNTNPSKTDREKYIKWAKENSYEVIGYYFSTTIKEALQRNNLREGKEKIPEVGVRSCYRKMEIPSLSEGFDKLYFVKMKDDGFTIEDWKDEV</sequence>
<evidence type="ECO:0000313" key="2">
    <source>
        <dbReference type="Proteomes" id="UP000576082"/>
    </source>
</evidence>
<dbReference type="Proteomes" id="UP000576082">
    <property type="component" value="Unassembled WGS sequence"/>
</dbReference>
<dbReference type="Pfam" id="PF13671">
    <property type="entry name" value="AAA_33"/>
    <property type="match status" value="1"/>
</dbReference>
<protein>
    <submittedName>
        <fullName evidence="1">AAA family ATPase</fullName>
    </submittedName>
</protein>
<dbReference type="GO" id="GO:0003690">
    <property type="term" value="F:double-stranded DNA binding"/>
    <property type="evidence" value="ECO:0007669"/>
    <property type="project" value="TreeGrafter"/>
</dbReference>
<dbReference type="RefSeq" id="WP_169659956.1">
    <property type="nucleotide sequence ID" value="NZ_JABANE010000112.1"/>
</dbReference>
<accession>A0A7X9RZV3</accession>
<dbReference type="EMBL" id="JABANE010000112">
    <property type="protein sequence ID" value="NME71750.1"/>
    <property type="molecule type" value="Genomic_DNA"/>
</dbReference>
<proteinExistence type="predicted"/>
<dbReference type="AlphaFoldDB" id="A0A7X9RZV3"/>